<evidence type="ECO:0000313" key="1">
    <source>
        <dbReference type="EMBL" id="SVE08840.1"/>
    </source>
</evidence>
<proteinExistence type="predicted"/>
<dbReference type="EMBL" id="UINC01193292">
    <property type="protein sequence ID" value="SVE08840.1"/>
    <property type="molecule type" value="Genomic_DNA"/>
</dbReference>
<reference evidence="1" key="1">
    <citation type="submission" date="2018-05" db="EMBL/GenBank/DDBJ databases">
        <authorList>
            <person name="Lanie J.A."/>
            <person name="Ng W.-L."/>
            <person name="Kazmierczak K.M."/>
            <person name="Andrzejewski T.M."/>
            <person name="Davidsen T.M."/>
            <person name="Wayne K.J."/>
            <person name="Tettelin H."/>
            <person name="Glass J.I."/>
            <person name="Rusch D."/>
            <person name="Podicherti R."/>
            <person name="Tsui H.-C.T."/>
            <person name="Winkler M.E."/>
        </authorList>
    </citation>
    <scope>NUCLEOTIDE SEQUENCE</scope>
</reference>
<dbReference type="AlphaFoldDB" id="A0A383AMQ0"/>
<feature type="non-terminal residue" evidence="1">
    <location>
        <position position="1"/>
    </location>
</feature>
<accession>A0A383AMQ0</accession>
<sequence>GWPTEGHRGLRTPEKESSLIGILLASSRRPLPRELDPAILGRNQHLCLEIVTNVGKVEHDYYIEYTYQAAISAPVADSGFRLRGLS</sequence>
<name>A0A383AMQ0_9ZZZZ</name>
<gene>
    <name evidence="1" type="ORF">METZ01_LOCUS461694</name>
</gene>
<organism evidence="1">
    <name type="scientific">marine metagenome</name>
    <dbReference type="NCBI Taxonomy" id="408172"/>
    <lineage>
        <taxon>unclassified sequences</taxon>
        <taxon>metagenomes</taxon>
        <taxon>ecological metagenomes</taxon>
    </lineage>
</organism>
<protein>
    <submittedName>
        <fullName evidence="1">Uncharacterized protein</fullName>
    </submittedName>
</protein>